<protein>
    <recommendedName>
        <fullName evidence="5">Tyr recombinase domain-containing protein</fullName>
    </recommendedName>
</protein>
<dbReference type="InterPro" id="IPR002104">
    <property type="entry name" value="Integrase_catalytic"/>
</dbReference>
<dbReference type="InterPro" id="IPR004107">
    <property type="entry name" value="Integrase_SAM-like_N"/>
</dbReference>
<dbReference type="Proteomes" id="UP000633278">
    <property type="component" value="Unassembled WGS sequence"/>
</dbReference>
<dbReference type="GO" id="GO:0006310">
    <property type="term" value="P:DNA recombination"/>
    <property type="evidence" value="ECO:0007669"/>
    <property type="project" value="UniProtKB-KW"/>
</dbReference>
<evidence type="ECO:0000313" key="6">
    <source>
        <dbReference type="EMBL" id="GGH03950.1"/>
    </source>
</evidence>
<dbReference type="PANTHER" id="PTHR30349:SF41">
    <property type="entry name" value="INTEGRASE_RECOMBINASE PROTEIN MJ0367-RELATED"/>
    <property type="match status" value="1"/>
</dbReference>
<dbReference type="EMBL" id="BMJW01000003">
    <property type="protein sequence ID" value="GGH03950.1"/>
    <property type="molecule type" value="Genomic_DNA"/>
</dbReference>
<dbReference type="InterPro" id="IPR050090">
    <property type="entry name" value="Tyrosine_recombinase_XerCD"/>
</dbReference>
<dbReference type="PROSITE" id="PS51898">
    <property type="entry name" value="TYR_RECOMBINASE"/>
    <property type="match status" value="1"/>
</dbReference>
<evidence type="ECO:0000259" key="5">
    <source>
        <dbReference type="PROSITE" id="PS51898"/>
    </source>
</evidence>
<dbReference type="GO" id="GO:0003677">
    <property type="term" value="F:DNA binding"/>
    <property type="evidence" value="ECO:0007669"/>
    <property type="project" value="UniProtKB-KW"/>
</dbReference>
<sequence length="399" mass="46009">MKTKTHQDNTVLVKKVLHRKQVVLLLLFAYNETIIKQIKSLHTFTYSRTNRGWVSPFSEATLLKVQELLAATTVLILHDSLTQNLYRRGVKTERNLTREDLRLVDDYAKYLSGKRYSDSTVATYVTFIADFVNYVQPKAIETLSNRDVELFFEDVFVPRQYSISSQRQFVSALKLFIAFYPQCNIESVQLERPKKSRILPTVLSQNEVIRLLQVTKNLKHRTVLALLYSAGLRIGELLAMELRHIDISRRQLFVKSGKGRKDRYVILADSFVPLLQNYLLTYRPERYFVEGAPGVRFSDSSIRKFLHKATQRAGIPKKVTPHTLRHSYATHLLENGIGLRHIQELLGHAKPETTMIYTHVAKKDLLEIKSPLDTILLNISKEPQAPTPLLNTENLNPNR</sequence>
<comment type="similarity">
    <text evidence="1">Belongs to the 'phage' integrase family.</text>
</comment>
<dbReference type="InterPro" id="IPR011010">
    <property type="entry name" value="DNA_brk_join_enz"/>
</dbReference>
<keyword evidence="4" id="KW-0233">DNA recombination</keyword>
<evidence type="ECO:0000256" key="4">
    <source>
        <dbReference type="ARBA" id="ARBA00023172"/>
    </source>
</evidence>
<dbReference type="GO" id="GO:0015074">
    <property type="term" value="P:DNA integration"/>
    <property type="evidence" value="ECO:0007669"/>
    <property type="project" value="UniProtKB-KW"/>
</dbReference>
<dbReference type="RefSeq" id="WP_188599572.1">
    <property type="nucleotide sequence ID" value="NZ_BMJW01000003.1"/>
</dbReference>
<keyword evidence="7" id="KW-1185">Reference proteome</keyword>
<dbReference type="InterPro" id="IPR010998">
    <property type="entry name" value="Integrase_recombinase_N"/>
</dbReference>
<comment type="caution">
    <text evidence="6">The sequence shown here is derived from an EMBL/GenBank/DDBJ whole genome shotgun (WGS) entry which is preliminary data.</text>
</comment>
<name>A0A917I3A0_9FLAO</name>
<dbReference type="Pfam" id="PF00589">
    <property type="entry name" value="Phage_integrase"/>
    <property type="match status" value="1"/>
</dbReference>
<feature type="domain" description="Tyr recombinase" evidence="5">
    <location>
        <begin position="198"/>
        <end position="370"/>
    </location>
</feature>
<dbReference type="Gene3D" id="1.10.150.130">
    <property type="match status" value="1"/>
</dbReference>
<dbReference type="Pfam" id="PF13495">
    <property type="entry name" value="Phage_int_SAM_4"/>
    <property type="match status" value="1"/>
</dbReference>
<dbReference type="Gene3D" id="1.10.443.10">
    <property type="entry name" value="Intergrase catalytic core"/>
    <property type="match status" value="1"/>
</dbReference>
<evidence type="ECO:0000313" key="7">
    <source>
        <dbReference type="Proteomes" id="UP000633278"/>
    </source>
</evidence>
<dbReference type="PANTHER" id="PTHR30349">
    <property type="entry name" value="PHAGE INTEGRASE-RELATED"/>
    <property type="match status" value="1"/>
</dbReference>
<reference evidence="6" key="2">
    <citation type="submission" date="2020-09" db="EMBL/GenBank/DDBJ databases">
        <authorList>
            <person name="Sun Q."/>
            <person name="Zhou Y."/>
        </authorList>
    </citation>
    <scope>NUCLEOTIDE SEQUENCE</scope>
    <source>
        <strain evidence="6">CGMCC 1.15763</strain>
    </source>
</reference>
<keyword evidence="3" id="KW-0238">DNA-binding</keyword>
<keyword evidence="2" id="KW-0229">DNA integration</keyword>
<dbReference type="InterPro" id="IPR013762">
    <property type="entry name" value="Integrase-like_cat_sf"/>
</dbReference>
<dbReference type="SUPFAM" id="SSF56349">
    <property type="entry name" value="DNA breaking-rejoining enzymes"/>
    <property type="match status" value="1"/>
</dbReference>
<accession>A0A917I3A0</accession>
<organism evidence="6 7">
    <name type="scientific">Polaribacter pacificus</name>
    <dbReference type="NCBI Taxonomy" id="1775173"/>
    <lineage>
        <taxon>Bacteria</taxon>
        <taxon>Pseudomonadati</taxon>
        <taxon>Bacteroidota</taxon>
        <taxon>Flavobacteriia</taxon>
        <taxon>Flavobacteriales</taxon>
        <taxon>Flavobacteriaceae</taxon>
    </lineage>
</organism>
<reference evidence="6" key="1">
    <citation type="journal article" date="2014" name="Int. J. Syst. Evol. Microbiol.">
        <title>Complete genome sequence of Corynebacterium casei LMG S-19264T (=DSM 44701T), isolated from a smear-ripened cheese.</title>
        <authorList>
            <consortium name="US DOE Joint Genome Institute (JGI-PGF)"/>
            <person name="Walter F."/>
            <person name="Albersmeier A."/>
            <person name="Kalinowski J."/>
            <person name="Ruckert C."/>
        </authorList>
    </citation>
    <scope>NUCLEOTIDE SEQUENCE</scope>
    <source>
        <strain evidence="6">CGMCC 1.15763</strain>
    </source>
</reference>
<evidence type="ECO:0000256" key="1">
    <source>
        <dbReference type="ARBA" id="ARBA00008857"/>
    </source>
</evidence>
<dbReference type="AlphaFoldDB" id="A0A917I3A0"/>
<proteinExistence type="inferred from homology"/>
<evidence type="ECO:0000256" key="3">
    <source>
        <dbReference type="ARBA" id="ARBA00023125"/>
    </source>
</evidence>
<gene>
    <name evidence="6" type="ORF">GCM10011416_23810</name>
</gene>
<evidence type="ECO:0000256" key="2">
    <source>
        <dbReference type="ARBA" id="ARBA00022908"/>
    </source>
</evidence>